<feature type="signal peptide" evidence="1">
    <location>
        <begin position="1"/>
        <end position="28"/>
    </location>
</feature>
<dbReference type="RefSeq" id="WP_345695311.1">
    <property type="nucleotide sequence ID" value="NZ_BAABIS010000001.1"/>
</dbReference>
<protein>
    <recommendedName>
        <fullName evidence="4">Ig-like domain-containing protein</fullName>
    </recommendedName>
</protein>
<evidence type="ECO:0000256" key="1">
    <source>
        <dbReference type="SAM" id="SignalP"/>
    </source>
</evidence>
<reference evidence="3" key="1">
    <citation type="journal article" date="2019" name="Int. J. Syst. Evol. Microbiol.">
        <title>The Global Catalogue of Microorganisms (GCM) 10K type strain sequencing project: providing services to taxonomists for standard genome sequencing and annotation.</title>
        <authorList>
            <consortium name="The Broad Institute Genomics Platform"/>
            <consortium name="The Broad Institute Genome Sequencing Center for Infectious Disease"/>
            <person name="Wu L."/>
            <person name="Ma J."/>
        </authorList>
    </citation>
    <scope>NUCLEOTIDE SEQUENCE [LARGE SCALE GENOMIC DNA]</scope>
    <source>
        <strain evidence="3">JCM 13006</strain>
    </source>
</reference>
<accession>A0ABP9DDV4</accession>
<dbReference type="EMBL" id="BAABIS010000001">
    <property type="protein sequence ID" value="GAA4835338.1"/>
    <property type="molecule type" value="Genomic_DNA"/>
</dbReference>
<keyword evidence="3" id="KW-1185">Reference proteome</keyword>
<keyword evidence="1" id="KW-0732">Signal</keyword>
<evidence type="ECO:0000313" key="3">
    <source>
        <dbReference type="Proteomes" id="UP001501752"/>
    </source>
</evidence>
<gene>
    <name evidence="2" type="ORF">GCM10023235_07560</name>
</gene>
<sequence>MRKLTKSTTVAAAALTAALGMTAGSASAAGTWTATPGGAWTAKATSPKLLDTRTGTQLTCSSSSAAGTLQSGSGLSGTGISSITSVSWTSCTGPLGITFTVTPNGLPWSLNAVSYNSATGVTTGTLTGVKAHISGAGCTADFAGPTSATPATLTGTYSNSTHTLSLSGGDLHAYNVSGTCLGLLNNGDAATYTANYVLNGSQTITSP</sequence>
<evidence type="ECO:0000313" key="2">
    <source>
        <dbReference type="EMBL" id="GAA4835338.1"/>
    </source>
</evidence>
<name>A0ABP9DDV4_9ACTN</name>
<organism evidence="2 3">
    <name type="scientific">Kitasatospora terrestris</name>
    <dbReference type="NCBI Taxonomy" id="258051"/>
    <lineage>
        <taxon>Bacteria</taxon>
        <taxon>Bacillati</taxon>
        <taxon>Actinomycetota</taxon>
        <taxon>Actinomycetes</taxon>
        <taxon>Kitasatosporales</taxon>
        <taxon>Streptomycetaceae</taxon>
        <taxon>Kitasatospora</taxon>
    </lineage>
</organism>
<proteinExistence type="predicted"/>
<comment type="caution">
    <text evidence="2">The sequence shown here is derived from an EMBL/GenBank/DDBJ whole genome shotgun (WGS) entry which is preliminary data.</text>
</comment>
<dbReference type="Proteomes" id="UP001501752">
    <property type="component" value="Unassembled WGS sequence"/>
</dbReference>
<feature type="chain" id="PRO_5047516769" description="Ig-like domain-containing protein" evidence="1">
    <location>
        <begin position="29"/>
        <end position="207"/>
    </location>
</feature>
<evidence type="ECO:0008006" key="4">
    <source>
        <dbReference type="Google" id="ProtNLM"/>
    </source>
</evidence>